<comment type="caution">
    <text evidence="2">The sequence shown here is derived from an EMBL/GenBank/DDBJ whole genome shotgun (WGS) entry which is preliminary data.</text>
</comment>
<feature type="domain" description="AAA+ ATPase" evidence="1">
    <location>
        <begin position="28"/>
        <end position="210"/>
    </location>
</feature>
<dbReference type="AlphaFoldDB" id="A0A315Y560"/>
<dbReference type="SMART" id="SM00382">
    <property type="entry name" value="AAA"/>
    <property type="match status" value="1"/>
</dbReference>
<reference evidence="2 3" key="1">
    <citation type="submission" date="2018-05" db="EMBL/GenBank/DDBJ databases">
        <title>The Hungate 1000. A catalogue of reference genomes from the rumen microbiome.</title>
        <authorList>
            <person name="Kelly W."/>
        </authorList>
    </citation>
    <scope>NUCLEOTIDE SEQUENCE [LARGE SCALE GENOMIC DNA]</scope>
    <source>
        <strain evidence="2 3">SAb67</strain>
    </source>
</reference>
<dbReference type="Proteomes" id="UP000245720">
    <property type="component" value="Unassembled WGS sequence"/>
</dbReference>
<evidence type="ECO:0000313" key="2">
    <source>
        <dbReference type="EMBL" id="PWJ14169.1"/>
    </source>
</evidence>
<organism evidence="2 3">
    <name type="scientific">Ruminococcus flavefaciens</name>
    <dbReference type="NCBI Taxonomy" id="1265"/>
    <lineage>
        <taxon>Bacteria</taxon>
        <taxon>Bacillati</taxon>
        <taxon>Bacillota</taxon>
        <taxon>Clostridia</taxon>
        <taxon>Eubacteriales</taxon>
        <taxon>Oscillospiraceae</taxon>
        <taxon>Ruminococcus</taxon>
    </lineage>
</organism>
<dbReference type="EMBL" id="QGDI01000003">
    <property type="protein sequence ID" value="PWJ14169.1"/>
    <property type="molecule type" value="Genomic_DNA"/>
</dbReference>
<dbReference type="RefSeq" id="WP_109725937.1">
    <property type="nucleotide sequence ID" value="NZ_QGDI01000003.1"/>
</dbReference>
<dbReference type="Pfam" id="PF13481">
    <property type="entry name" value="AAA_25"/>
    <property type="match status" value="1"/>
</dbReference>
<dbReference type="InterPro" id="IPR027417">
    <property type="entry name" value="P-loop_NTPase"/>
</dbReference>
<dbReference type="InterPro" id="IPR003593">
    <property type="entry name" value="AAA+_ATPase"/>
</dbReference>
<dbReference type="SUPFAM" id="SSF52540">
    <property type="entry name" value="P-loop containing nucleoside triphosphate hydrolases"/>
    <property type="match status" value="1"/>
</dbReference>
<evidence type="ECO:0000313" key="3">
    <source>
        <dbReference type="Proteomes" id="UP000245720"/>
    </source>
</evidence>
<proteinExistence type="predicted"/>
<protein>
    <submittedName>
        <fullName evidence="2">AAA domain-containing protein</fullName>
    </submittedName>
</protein>
<dbReference type="Gene3D" id="3.40.50.300">
    <property type="entry name" value="P-loop containing nucleotide triphosphate hydrolases"/>
    <property type="match status" value="1"/>
</dbReference>
<sequence length="327" mass="35880">MEAKSCIYNMAKIQETETEWLWYPYIPYGKVTIIQGDPGEGKTTLALNIAAALTKGENVTGGKTDPITGQELYPVPVLFQTAEDGLADTIKPRLVAAGADCGYISGVDESVYPLTITDGRLDEALRLTNARLIILDPLQAYLGADVDMHRANEIRPVMSYLSNMAEQFGCAIILIGHMNKNTGAKAAYRGLGSIDLTAAARSVLLVARDKRDTDRRIVMHIKSSLAREGKPVAFRLGDNNSFTYEGECEADPDSILLGMGSPQPKQTELSRQLLMAELGSGEAKSVKSLIAKAAEIGVTYDIMKKIKDELHIISERHGNTWFWKWEQ</sequence>
<name>A0A315Y560_RUMFL</name>
<accession>A0A315Y560</accession>
<evidence type="ECO:0000259" key="1">
    <source>
        <dbReference type="SMART" id="SM00382"/>
    </source>
</evidence>
<dbReference type="OrthoDB" id="9802530at2"/>
<gene>
    <name evidence="2" type="ORF">IE37_01103</name>
</gene>